<sequence>MTSMAKRDYKNDELLNPEDTVFLVIDYQPTQINSINSMDRQKLIDNIVVTQKIINTYKVPTILSTVNVGTGRNKDTIPQLKAELEGVKSYDRTSINAWEDQEVYDAIKATGKHKIIIAALWTEACLTFPTLDALREGYQVFPIVDAVGGTSKIAHETAIQRVANAGAQPISIAQLACELQRDWNRGETVPGFIEDLMDAGIFLRLE</sequence>
<proteinExistence type="predicted"/>
<dbReference type="PANTHER" id="PTHR43559">
    <property type="entry name" value="HYDROLASE YCAC-RELATED"/>
    <property type="match status" value="1"/>
</dbReference>
<dbReference type="OrthoDB" id="9789777at2"/>
<protein>
    <submittedName>
        <fullName evidence="2">Isochorismatase family protein</fullName>
    </submittedName>
</protein>
<dbReference type="InterPro" id="IPR000868">
    <property type="entry name" value="Isochorismatase-like_dom"/>
</dbReference>
<dbReference type="Proteomes" id="UP000305541">
    <property type="component" value="Unassembled WGS sequence"/>
</dbReference>
<dbReference type="Pfam" id="PF00857">
    <property type="entry name" value="Isochorismatase"/>
    <property type="match status" value="1"/>
</dbReference>
<dbReference type="InterPro" id="IPR036380">
    <property type="entry name" value="Isochorismatase-like_sf"/>
</dbReference>
<dbReference type="AlphaFoldDB" id="A0A5R9BWN5"/>
<evidence type="ECO:0000313" key="3">
    <source>
        <dbReference type="Proteomes" id="UP000305541"/>
    </source>
</evidence>
<gene>
    <name evidence="2" type="ORF">FEZ51_02420</name>
</gene>
<organism evidence="2 3">
    <name type="scientific">Pediococcus stilesii</name>
    <dbReference type="NCBI Taxonomy" id="331679"/>
    <lineage>
        <taxon>Bacteria</taxon>
        <taxon>Bacillati</taxon>
        <taxon>Bacillota</taxon>
        <taxon>Bacilli</taxon>
        <taxon>Lactobacillales</taxon>
        <taxon>Lactobacillaceae</taxon>
        <taxon>Pediococcus</taxon>
    </lineage>
</organism>
<dbReference type="EMBL" id="VBTH01000003">
    <property type="protein sequence ID" value="TLQ05114.1"/>
    <property type="molecule type" value="Genomic_DNA"/>
</dbReference>
<comment type="caution">
    <text evidence="2">The sequence shown here is derived from an EMBL/GenBank/DDBJ whole genome shotgun (WGS) entry which is preliminary data.</text>
</comment>
<evidence type="ECO:0000313" key="2">
    <source>
        <dbReference type="EMBL" id="TLQ05114.1"/>
    </source>
</evidence>
<name>A0A5R9BWN5_9LACO</name>
<evidence type="ECO:0000259" key="1">
    <source>
        <dbReference type="Pfam" id="PF00857"/>
    </source>
</evidence>
<dbReference type="Gene3D" id="3.40.50.850">
    <property type="entry name" value="Isochorismatase-like"/>
    <property type="match status" value="1"/>
</dbReference>
<accession>A0A5R9BWN5</accession>
<dbReference type="InterPro" id="IPR053152">
    <property type="entry name" value="Hydrolase_YcaC-like"/>
</dbReference>
<reference evidence="2 3" key="1">
    <citation type="submission" date="2019-05" db="EMBL/GenBank/DDBJ databases">
        <title>The metagenome of a microbial culture collection derived from dairy environment covers the genomic content of the human microbiome.</title>
        <authorList>
            <person name="Roder T."/>
            <person name="Wuthrich D."/>
            <person name="Sattari Z."/>
            <person name="Von Ah U."/>
            <person name="Bar C."/>
            <person name="Ronchi F."/>
            <person name="Macpherson A.J."/>
            <person name="Ganal-Vonarburg S.C."/>
            <person name="Bruggmann R."/>
            <person name="Vergeres G."/>
        </authorList>
    </citation>
    <scope>NUCLEOTIDE SEQUENCE [LARGE SCALE GENOMIC DNA]</scope>
    <source>
        <strain evidence="2 3">FAM 18815</strain>
    </source>
</reference>
<dbReference type="RefSeq" id="WP_138473870.1">
    <property type="nucleotide sequence ID" value="NZ_VBTH01000003.1"/>
</dbReference>
<feature type="domain" description="Isochorismatase-like" evidence="1">
    <location>
        <begin position="20"/>
        <end position="174"/>
    </location>
</feature>
<dbReference type="SUPFAM" id="SSF52499">
    <property type="entry name" value="Isochorismatase-like hydrolases"/>
    <property type="match status" value="1"/>
</dbReference>
<dbReference type="PANTHER" id="PTHR43559:SF1">
    <property type="entry name" value="HYDROLASE"/>
    <property type="match status" value="1"/>
</dbReference>